<keyword evidence="3" id="KW-1185">Reference proteome</keyword>
<comment type="caution">
    <text evidence="2">The sequence shown here is derived from an EMBL/GenBank/DDBJ whole genome shotgun (WGS) entry which is preliminary data.</text>
</comment>
<dbReference type="AlphaFoldDB" id="A0A4Z1D1X9"/>
<sequence length="140" mass="15057">MSNIRRSTGAILAGASLALPLLVVGAPTAAAGTNCGSWPGNGIADHDVKTRTVTHGGRTVKIALVNQRLSDHSFAAIRSGYRSGDQTWVDRSTDGGKNWTQCGPFNSRFSNDLNNLHYSMRACARFNGASFCTGWYYDKD</sequence>
<gene>
    <name evidence="2" type="ORF">E5082_29255</name>
</gene>
<name>A0A4Z1D1X9_STRGP</name>
<protein>
    <recommendedName>
        <fullName evidence="4">Secreted protein</fullName>
    </recommendedName>
</protein>
<evidence type="ECO:0008006" key="4">
    <source>
        <dbReference type="Google" id="ProtNLM"/>
    </source>
</evidence>
<dbReference type="RefSeq" id="WP_135794256.1">
    <property type="nucleotide sequence ID" value="NZ_BNBQ01000013.1"/>
</dbReference>
<proteinExistence type="predicted"/>
<organism evidence="2 3">
    <name type="scientific">Streptomyces griseoluteus</name>
    <dbReference type="NCBI Taxonomy" id="29306"/>
    <lineage>
        <taxon>Bacteria</taxon>
        <taxon>Bacillati</taxon>
        <taxon>Actinomycetota</taxon>
        <taxon>Actinomycetes</taxon>
        <taxon>Kitasatosporales</taxon>
        <taxon>Streptomycetaceae</taxon>
        <taxon>Streptomyces</taxon>
    </lineage>
</organism>
<dbReference type="GeneID" id="91534080"/>
<dbReference type="EMBL" id="SRRU01000013">
    <property type="protein sequence ID" value="TGN75352.1"/>
    <property type="molecule type" value="Genomic_DNA"/>
</dbReference>
<evidence type="ECO:0000313" key="3">
    <source>
        <dbReference type="Proteomes" id="UP000298513"/>
    </source>
</evidence>
<feature type="chain" id="PRO_5039428508" description="Secreted protein" evidence="1">
    <location>
        <begin position="26"/>
        <end position="140"/>
    </location>
</feature>
<dbReference type="Proteomes" id="UP000298513">
    <property type="component" value="Unassembled WGS sequence"/>
</dbReference>
<reference evidence="2 3" key="1">
    <citation type="submission" date="2019-04" db="EMBL/GenBank/DDBJ databases">
        <title>Streptomyces sp. nov. Bv016 isolated from bark of Buahinia variegata.</title>
        <authorList>
            <person name="Kanchanasin P."/>
            <person name="Tanasupawat S."/>
            <person name="Yuki M."/>
            <person name="Kudo T."/>
        </authorList>
    </citation>
    <scope>NUCLEOTIDE SEQUENCE [LARGE SCALE GENOMIC DNA]</scope>
    <source>
        <strain evidence="2 3">JCM 4765</strain>
    </source>
</reference>
<evidence type="ECO:0000256" key="1">
    <source>
        <dbReference type="SAM" id="SignalP"/>
    </source>
</evidence>
<keyword evidence="1" id="KW-0732">Signal</keyword>
<evidence type="ECO:0000313" key="2">
    <source>
        <dbReference type="EMBL" id="TGN75352.1"/>
    </source>
</evidence>
<feature type="signal peptide" evidence="1">
    <location>
        <begin position="1"/>
        <end position="25"/>
    </location>
</feature>
<accession>A0A4Z1D1X9</accession>